<dbReference type="GO" id="GO:0044331">
    <property type="term" value="P:cell-cell adhesion mediated by cadherin"/>
    <property type="evidence" value="ECO:0007669"/>
    <property type="project" value="TreeGrafter"/>
</dbReference>
<dbReference type="FunFam" id="2.60.40.60:FF:000095">
    <property type="entry name" value="Cadherin 13"/>
    <property type="match status" value="1"/>
</dbReference>
<evidence type="ECO:0000313" key="12">
    <source>
        <dbReference type="EMBL" id="KAJ8339956.1"/>
    </source>
</evidence>
<keyword evidence="6 10" id="KW-0106">Calcium</keyword>
<dbReference type="EMBL" id="JAINUF010000016">
    <property type="protein sequence ID" value="KAJ8339956.1"/>
    <property type="molecule type" value="Genomic_DNA"/>
</dbReference>
<gene>
    <name evidence="12" type="ORF">SKAU_G00345890</name>
</gene>
<evidence type="ECO:0000256" key="3">
    <source>
        <dbReference type="ARBA" id="ARBA00022723"/>
    </source>
</evidence>
<evidence type="ECO:0000256" key="7">
    <source>
        <dbReference type="ARBA" id="ARBA00022889"/>
    </source>
</evidence>
<dbReference type="GO" id="GO:0005912">
    <property type="term" value="C:adherens junction"/>
    <property type="evidence" value="ECO:0007669"/>
    <property type="project" value="TreeGrafter"/>
</dbReference>
<dbReference type="FunFam" id="2.60.40.60:FF:000022">
    <property type="entry name" value="Cadherin 2"/>
    <property type="match status" value="1"/>
</dbReference>
<dbReference type="PANTHER" id="PTHR24027:SF319">
    <property type="entry name" value="CADHERIN-1"/>
    <property type="match status" value="1"/>
</dbReference>
<dbReference type="GO" id="GO:0045296">
    <property type="term" value="F:cadherin binding"/>
    <property type="evidence" value="ECO:0007669"/>
    <property type="project" value="TreeGrafter"/>
</dbReference>
<comment type="caution">
    <text evidence="12">The sequence shown here is derived from an EMBL/GenBank/DDBJ whole genome shotgun (WGS) entry which is preliminary data.</text>
</comment>
<dbReference type="SUPFAM" id="SSF49313">
    <property type="entry name" value="Cadherin-like"/>
    <property type="match status" value="4"/>
</dbReference>
<proteinExistence type="predicted"/>
<dbReference type="GO" id="GO:0005737">
    <property type="term" value="C:cytoplasm"/>
    <property type="evidence" value="ECO:0007669"/>
    <property type="project" value="TreeGrafter"/>
</dbReference>
<dbReference type="CDD" id="cd11304">
    <property type="entry name" value="Cadherin_repeat"/>
    <property type="match status" value="3"/>
</dbReference>
<dbReference type="PRINTS" id="PR00205">
    <property type="entry name" value="CADHERIN"/>
</dbReference>
<dbReference type="GO" id="GO:0016477">
    <property type="term" value="P:cell migration"/>
    <property type="evidence" value="ECO:0007669"/>
    <property type="project" value="TreeGrafter"/>
</dbReference>
<evidence type="ECO:0000256" key="4">
    <source>
        <dbReference type="ARBA" id="ARBA00022729"/>
    </source>
</evidence>
<evidence type="ECO:0000256" key="1">
    <source>
        <dbReference type="ARBA" id="ARBA00004236"/>
    </source>
</evidence>
<keyword evidence="8" id="KW-0472">Membrane</keyword>
<dbReference type="InterPro" id="IPR002126">
    <property type="entry name" value="Cadherin-like_dom"/>
</dbReference>
<keyword evidence="2" id="KW-1003">Cell membrane</keyword>
<sequence>MEIIINVIDQNDNNPEFTKDPFLGSVAESSPINFEFMKVTAIDKDEPGSLNADIRYKLLTQDPEKPNANMFFVNPMSGAIQMNSDGLCREKIPKYTLVIQAADMEGRGLINTATAIITVTDINDNAPEFVQSSYTASVPENKADALVVKMAMTDGDEPHTPAWSTKYSIIEGNDGGFFSVSTGPSQLEGIITTVKGLDFEKTSQYTLLVTVENDAPFTTRLPTSTATVIVNVEDENEAPVFNPVEKVVTVPENRRVGADLIAYTATDPDTVKNQKVWYKAGNDPARWLSVNKKTGLIKVRSPMDRESLFVRGDRYQALILAIDNDDIPATGTGTLVIQLEDVNDYAPIIEERTIKICNKESQPVTLSVTDKDGPGFGAPFRAELQGESANNWTIRMNGTKTGIILTPKSSLEQNDYNVVLRVYDNRGLAQDNTVHATVCDCKGNDVQCTNRVVAGVGLPGNIITSLHLNGSFVFWG</sequence>
<dbReference type="GO" id="GO:0005509">
    <property type="term" value="F:calcium ion binding"/>
    <property type="evidence" value="ECO:0007669"/>
    <property type="project" value="UniProtKB-UniRule"/>
</dbReference>
<dbReference type="PANTHER" id="PTHR24027">
    <property type="entry name" value="CADHERIN-23"/>
    <property type="match status" value="1"/>
</dbReference>
<dbReference type="OrthoDB" id="6079678at2759"/>
<comment type="subcellular location">
    <subcellularLocation>
        <location evidence="1">Cell membrane</location>
    </subcellularLocation>
</comment>
<dbReference type="SMART" id="SM00112">
    <property type="entry name" value="CA"/>
    <property type="match status" value="3"/>
</dbReference>
<evidence type="ECO:0000256" key="6">
    <source>
        <dbReference type="ARBA" id="ARBA00022837"/>
    </source>
</evidence>
<keyword evidence="5" id="KW-0677">Repeat</keyword>
<evidence type="ECO:0000256" key="2">
    <source>
        <dbReference type="ARBA" id="ARBA00022475"/>
    </source>
</evidence>
<feature type="domain" description="Cadherin" evidence="11">
    <location>
        <begin position="130"/>
        <end position="241"/>
    </location>
</feature>
<dbReference type="GO" id="GO:0016342">
    <property type="term" value="C:catenin complex"/>
    <property type="evidence" value="ECO:0007669"/>
    <property type="project" value="TreeGrafter"/>
</dbReference>
<dbReference type="InterPro" id="IPR015919">
    <property type="entry name" value="Cadherin-like_sf"/>
</dbReference>
<keyword evidence="3" id="KW-0479">Metal-binding</keyword>
<keyword evidence="13" id="KW-1185">Reference proteome</keyword>
<evidence type="ECO:0000256" key="8">
    <source>
        <dbReference type="ARBA" id="ARBA00023136"/>
    </source>
</evidence>
<keyword evidence="4" id="KW-0732">Signal</keyword>
<dbReference type="GO" id="GO:0007043">
    <property type="term" value="P:cell-cell junction assembly"/>
    <property type="evidence" value="ECO:0007669"/>
    <property type="project" value="TreeGrafter"/>
</dbReference>
<dbReference type="InterPro" id="IPR020894">
    <property type="entry name" value="Cadherin_CS"/>
</dbReference>
<feature type="domain" description="Cadherin" evidence="11">
    <location>
        <begin position="242"/>
        <end position="349"/>
    </location>
</feature>
<accession>A0A9Q1EJF5</accession>
<evidence type="ECO:0000259" key="11">
    <source>
        <dbReference type="PROSITE" id="PS50268"/>
    </source>
</evidence>
<name>A0A9Q1EJF5_SYNKA</name>
<evidence type="ECO:0000313" key="13">
    <source>
        <dbReference type="Proteomes" id="UP001152622"/>
    </source>
</evidence>
<dbReference type="GO" id="GO:0008013">
    <property type="term" value="F:beta-catenin binding"/>
    <property type="evidence" value="ECO:0007669"/>
    <property type="project" value="TreeGrafter"/>
</dbReference>
<keyword evidence="9" id="KW-0325">Glycoprotein</keyword>
<dbReference type="GO" id="GO:0000902">
    <property type="term" value="P:cell morphogenesis"/>
    <property type="evidence" value="ECO:0007669"/>
    <property type="project" value="TreeGrafter"/>
</dbReference>
<dbReference type="PROSITE" id="PS50268">
    <property type="entry name" value="CADHERIN_2"/>
    <property type="match status" value="3"/>
</dbReference>
<feature type="domain" description="Cadherin" evidence="11">
    <location>
        <begin position="18"/>
        <end position="129"/>
    </location>
</feature>
<dbReference type="AlphaFoldDB" id="A0A9Q1EJF5"/>
<dbReference type="FunFam" id="2.60.40.60:FF:000019">
    <property type="entry name" value="Cadherin 2"/>
    <property type="match status" value="1"/>
</dbReference>
<dbReference type="FunFam" id="2.60.40.60:FF:000031">
    <property type="entry name" value="Cadherin 3"/>
    <property type="match status" value="1"/>
</dbReference>
<dbReference type="Proteomes" id="UP001152622">
    <property type="component" value="Chromosome 16"/>
</dbReference>
<dbReference type="PROSITE" id="PS00232">
    <property type="entry name" value="CADHERIN_1"/>
    <property type="match status" value="1"/>
</dbReference>
<organism evidence="12 13">
    <name type="scientific">Synaphobranchus kaupii</name>
    <name type="common">Kaup's arrowtooth eel</name>
    <dbReference type="NCBI Taxonomy" id="118154"/>
    <lineage>
        <taxon>Eukaryota</taxon>
        <taxon>Metazoa</taxon>
        <taxon>Chordata</taxon>
        <taxon>Craniata</taxon>
        <taxon>Vertebrata</taxon>
        <taxon>Euteleostomi</taxon>
        <taxon>Actinopterygii</taxon>
        <taxon>Neopterygii</taxon>
        <taxon>Teleostei</taxon>
        <taxon>Anguilliformes</taxon>
        <taxon>Synaphobranchidae</taxon>
        <taxon>Synaphobranchus</taxon>
    </lineage>
</organism>
<protein>
    <recommendedName>
        <fullName evidence="11">Cadherin domain-containing protein</fullName>
    </recommendedName>
</protein>
<dbReference type="GO" id="GO:0016339">
    <property type="term" value="P:calcium-dependent cell-cell adhesion via plasma membrane cell adhesion molecules"/>
    <property type="evidence" value="ECO:0007669"/>
    <property type="project" value="TreeGrafter"/>
</dbReference>
<dbReference type="InterPro" id="IPR039808">
    <property type="entry name" value="Cadherin"/>
</dbReference>
<evidence type="ECO:0000256" key="10">
    <source>
        <dbReference type="PROSITE-ProRule" id="PRU00043"/>
    </source>
</evidence>
<dbReference type="GO" id="GO:0034332">
    <property type="term" value="P:adherens junction organization"/>
    <property type="evidence" value="ECO:0007669"/>
    <property type="project" value="TreeGrafter"/>
</dbReference>
<dbReference type="Gene3D" id="2.60.40.60">
    <property type="entry name" value="Cadherins"/>
    <property type="match status" value="4"/>
</dbReference>
<dbReference type="GO" id="GO:0007156">
    <property type="term" value="P:homophilic cell adhesion via plasma membrane adhesion molecules"/>
    <property type="evidence" value="ECO:0007669"/>
    <property type="project" value="InterPro"/>
</dbReference>
<keyword evidence="7" id="KW-0130">Cell adhesion</keyword>
<evidence type="ECO:0000256" key="5">
    <source>
        <dbReference type="ARBA" id="ARBA00022737"/>
    </source>
</evidence>
<dbReference type="Pfam" id="PF00028">
    <property type="entry name" value="Cadherin"/>
    <property type="match status" value="3"/>
</dbReference>
<evidence type="ECO:0000256" key="9">
    <source>
        <dbReference type="ARBA" id="ARBA00023180"/>
    </source>
</evidence>
<reference evidence="12" key="1">
    <citation type="journal article" date="2023" name="Science">
        <title>Genome structures resolve the early diversification of teleost fishes.</title>
        <authorList>
            <person name="Parey E."/>
            <person name="Louis A."/>
            <person name="Montfort J."/>
            <person name="Bouchez O."/>
            <person name="Roques C."/>
            <person name="Iampietro C."/>
            <person name="Lluch J."/>
            <person name="Castinel A."/>
            <person name="Donnadieu C."/>
            <person name="Desvignes T."/>
            <person name="Floi Bucao C."/>
            <person name="Jouanno E."/>
            <person name="Wen M."/>
            <person name="Mejri S."/>
            <person name="Dirks R."/>
            <person name="Jansen H."/>
            <person name="Henkel C."/>
            <person name="Chen W.J."/>
            <person name="Zahm M."/>
            <person name="Cabau C."/>
            <person name="Klopp C."/>
            <person name="Thompson A.W."/>
            <person name="Robinson-Rechavi M."/>
            <person name="Braasch I."/>
            <person name="Lecointre G."/>
            <person name="Bobe J."/>
            <person name="Postlethwait J.H."/>
            <person name="Berthelot C."/>
            <person name="Roest Crollius H."/>
            <person name="Guiguen Y."/>
        </authorList>
    </citation>
    <scope>NUCLEOTIDE SEQUENCE</scope>
    <source>
        <strain evidence="12">WJC10195</strain>
    </source>
</reference>